<dbReference type="Pfam" id="PF16403">
    <property type="entry name" value="Bact_surface_Ig-like"/>
    <property type="match status" value="1"/>
</dbReference>
<protein>
    <recommendedName>
        <fullName evidence="2">Pesticidal crystal protein Cry22Aa Ig-like domain-containing protein</fullName>
    </recommendedName>
</protein>
<dbReference type="Proteomes" id="UP000178743">
    <property type="component" value="Unassembled WGS sequence"/>
</dbReference>
<feature type="region of interest" description="Disordered" evidence="1">
    <location>
        <begin position="2056"/>
        <end position="2082"/>
    </location>
</feature>
<dbReference type="Gene3D" id="2.40.300.10">
    <property type="entry name" value="Head decoration protein D"/>
    <property type="match status" value="1"/>
</dbReference>
<feature type="region of interest" description="Disordered" evidence="1">
    <location>
        <begin position="326"/>
        <end position="391"/>
    </location>
</feature>
<comment type="caution">
    <text evidence="3">The sequence shown here is derived from an EMBL/GenBank/DDBJ whole genome shotgun (WGS) entry which is preliminary data.</text>
</comment>
<gene>
    <name evidence="3" type="ORF">A3C05_04795</name>
</gene>
<sequence>MKYMKEKYLSASEAARLCNYHRIYVGQLCRGGKIDCKKFGTDWMVSEESILNYKKELTSKNLSLTPSQGRGKNNTLPFGEGEGWVTEKSSSTLQDIFHAQDKPDDVWDRAILGEKEKEAFWFPEFSLKQWSLGAVSLSSILIAALIFYNAGAIKNSIADAVESVNVSAKNFVTKTSSIPLLAKERMGNVVEFTSLIRRSGEGVVEIFNNFGSSGLELAQNGKDWVSETASAVADEIKNGSALLNKIPDVVADNLIFVEKKALVALSLPKFSLPFTLEDVRLSLSDIKMRFFNNIFAARDYIVFLGLDIKKVALDFVSSPSPSGKTLGVFGDSTPSVEEDGEQKPSPLIVSKNLPLTPSQGRGKNNTLPFGEGEGGVTEKSPPFLQGEGLERSRGVDESSIISRVLSSINITQRFQELENRLTSNLSLLISNIEKRIPPNVQNPVVFLTASAPSPIRNDPPQQISGVSAGFGDFSQGISTGGNLSATGNVTLGDDAKTASIASSVWDITSAGAASGFISLSTNSLSASTFNLSGLLTTGGFIATASSTIIGDLTFQNATSTGYLSVTGSATSTFANGIKLTGGCFLLLDGTCAGTGSGSGLTGTIGQVAYFSGTDSAVGTSTIVISTSGNVGIGTAAPQTILDVLGTASSTLYLANIGSESAPAYSFAGGSNGGFFQNPSGTIGISTGGAARVTFASSGLSMGVNGTAASPSIAWSADGDTGIFRDSSDQLAFTAGGIEALRFIEVNSIVTSYFNAGNVGIGTTSPSATLSVAGNTYLDSNLITYSSSTAANLTISYQRAATTTIPQSINAFAIGTTTGPTAPILSIDGLNGRVGIGTANPLVPLQLNGNIFHINNDNAEIGLGSSRSFNRLLVDSDTNVGLVGKKNVWIGIDSDNSGTDATFGIVANDDWLGGSETPLFTVTEAGSVGIGTTSPASLLSVAGNTYLDSNLITYSSSTAANLTISYQRAATTTIPQSINAFAIGTTTGPTAPILSIDGLNGRVGIGTANPLVPLQLNGNIFHINNDNAEIGLGSSRSFNRLLVDSDTNVGLVGKKNVWIGIDSDNSGTDATFGIVANDDWLGGSETPLFTVTEAGSVGIGTTSPASLLSVAGNTYLDSNLITYSSSTAANLTISYQRAATTTIPQSRNAFAIGTTTGLTAPIFSIDGLNGRVGIGTAAPSATLTVLGSGTLLSLQSGGGVAFSVSTSQMLFDADNQPFAIGENADYSLGHNSTTDNFEIVDGSTIGTNVRMVISSSGNVGIGTTSPAATLSVTGNTYLDSNLITYSSSTAANLTISYQRAATTTIPNLAINAWSIATSTSNTPVFTISSTSSPFGLIGIGTSSPSYTLSIAGNEYLTGGLGVGKATTTAGVIESSGLILSGGVFAALGTATSTFSGDINLPTGKCYQVNGTCTLMSAITSLNGLTGTTQTFASNDLISIVSPAAGTVHNFYGSTTPTFGWLHATSSTASFFTGALGIGTTSPWGLLSVNPDGISGPAFVVGSSTATNFIVTNGGNVGIGTAAPTAGLMLDIRGDMSVNNDGYYAFAEDKVNWSIHGRTTDSTTMLGSALKTTIIPGSGTTEGFAIAGAGLASSFEARNDGQIYMKGNVGIGTTSPATTLSVAGNTYLDSNLITYSSSTAANLTVSYQRAATTTIPINTVYAWSIATSTTASPLFTFNTNGPYATTSINGGFVLNNGAVNYDSSSGIISADSIQTGPMGFDTDAGIVSWIDMPSSTTTANIVNSYSAMLDSTAILTIYGTTTTSGNITYGHVGIGTTSPTIARLSVQGNIAAFGCIRSATSTYSIGPASCVDIAETYPISEDASAGDIMMVGPDGKLKKATDRAGLIGVVSSEPAILLEGPVAFFGSQINNQTLEHKTGSMAPIALAGRVPVKVSAEGGPIKPGDRITISSAPGVGMKATTSGQTVGIALEPYDSGEIGKIIVFINLGYSKLDSGLSQALDGNGGLIVDQASGKMKSSYTLDMDNNDIINARKILSASGLWSIDENGKLIVQEIETKKLTVTGQQGITIYDRVTGQPVCVYSENGVLKSEDGECWAAETGGKTSDVSAEGGSASGGEELVSDTDPPTISILGNNPSAINVGGTYSDMGVTVTDNIDQNLGYTASLDGGLELLQGDGLQIDTSKAGEHIIIYTAADSAGNTASSTRTVEVVEIYGNQ</sequence>
<dbReference type="Gene3D" id="2.60.40.10">
    <property type="entry name" value="Immunoglobulins"/>
    <property type="match status" value="1"/>
</dbReference>
<name>A0A1F5WBN3_9BACT</name>
<feature type="domain" description="Pesticidal crystal protein Cry22Aa Ig-like" evidence="2">
    <location>
        <begin position="2086"/>
        <end position="2167"/>
    </location>
</feature>
<dbReference type="EMBL" id="MFHP01000001">
    <property type="protein sequence ID" value="OGF73069.1"/>
    <property type="molecule type" value="Genomic_DNA"/>
</dbReference>
<dbReference type="InterPro" id="IPR013783">
    <property type="entry name" value="Ig-like_fold"/>
</dbReference>
<evidence type="ECO:0000259" key="2">
    <source>
        <dbReference type="Pfam" id="PF16403"/>
    </source>
</evidence>
<reference evidence="3 4" key="1">
    <citation type="journal article" date="2016" name="Nat. Commun.">
        <title>Thousands of microbial genomes shed light on interconnected biogeochemical processes in an aquifer system.</title>
        <authorList>
            <person name="Anantharaman K."/>
            <person name="Brown C.T."/>
            <person name="Hug L.A."/>
            <person name="Sharon I."/>
            <person name="Castelle C.J."/>
            <person name="Probst A.J."/>
            <person name="Thomas B.C."/>
            <person name="Singh A."/>
            <person name="Wilkins M.J."/>
            <person name="Karaoz U."/>
            <person name="Brodie E.L."/>
            <person name="Williams K.H."/>
            <person name="Hubbard S.S."/>
            <person name="Banfield J.F."/>
        </authorList>
    </citation>
    <scope>NUCLEOTIDE SEQUENCE [LARGE SCALE GENOMIC DNA]</scope>
</reference>
<evidence type="ECO:0000313" key="4">
    <source>
        <dbReference type="Proteomes" id="UP000178743"/>
    </source>
</evidence>
<organism evidence="3 4">
    <name type="scientific">Candidatus Giovannonibacteria bacterium RIFCSPHIGHO2_02_FULL_45_40</name>
    <dbReference type="NCBI Taxonomy" id="1798337"/>
    <lineage>
        <taxon>Bacteria</taxon>
        <taxon>Candidatus Giovannoniibacteriota</taxon>
    </lineage>
</organism>
<feature type="compositionally biased region" description="Polar residues" evidence="1">
    <location>
        <begin position="353"/>
        <end position="367"/>
    </location>
</feature>
<evidence type="ECO:0000313" key="3">
    <source>
        <dbReference type="EMBL" id="OGF73069.1"/>
    </source>
</evidence>
<evidence type="ECO:0000256" key="1">
    <source>
        <dbReference type="SAM" id="MobiDB-lite"/>
    </source>
</evidence>
<proteinExistence type="predicted"/>
<dbReference type="InterPro" id="IPR032179">
    <property type="entry name" value="Cry22Aa_Ig-like"/>
</dbReference>
<accession>A0A1F5WBN3</accession>
<feature type="compositionally biased region" description="Low complexity" evidence="1">
    <location>
        <begin position="2065"/>
        <end position="2076"/>
    </location>
</feature>